<keyword evidence="17" id="KW-0121">Carboxypeptidase</keyword>
<dbReference type="Gene3D" id="3.90.1310.10">
    <property type="entry name" value="Penicillin-binding protein 2a (Domain 2)"/>
    <property type="match status" value="1"/>
</dbReference>
<dbReference type="SUPFAM" id="SSF56601">
    <property type="entry name" value="beta-lactamase/transpeptidase-like"/>
    <property type="match status" value="1"/>
</dbReference>
<evidence type="ECO:0000256" key="3">
    <source>
        <dbReference type="ARBA" id="ARBA00007171"/>
    </source>
</evidence>
<dbReference type="AlphaFoldDB" id="A0A9X3NJM0"/>
<gene>
    <name evidence="17" type="primary">mrdA</name>
    <name evidence="17" type="ORF">LG943_11550</name>
</gene>
<proteinExistence type="inferred from homology"/>
<evidence type="ECO:0000256" key="14">
    <source>
        <dbReference type="SAM" id="MobiDB-lite"/>
    </source>
</evidence>
<dbReference type="GO" id="GO:0008658">
    <property type="term" value="F:penicillin binding"/>
    <property type="evidence" value="ECO:0007669"/>
    <property type="project" value="InterPro"/>
</dbReference>
<keyword evidence="9" id="KW-0133">Cell shape</keyword>
<evidence type="ECO:0000256" key="4">
    <source>
        <dbReference type="ARBA" id="ARBA00022475"/>
    </source>
</evidence>
<evidence type="ECO:0000313" key="18">
    <source>
        <dbReference type="Proteomes" id="UP001140076"/>
    </source>
</evidence>
<dbReference type="Gene3D" id="3.40.710.10">
    <property type="entry name" value="DD-peptidase/beta-lactamase superfamily"/>
    <property type="match status" value="1"/>
</dbReference>
<dbReference type="GO" id="GO:0009252">
    <property type="term" value="P:peptidoglycan biosynthetic process"/>
    <property type="evidence" value="ECO:0007669"/>
    <property type="project" value="UniProtKB-KW"/>
</dbReference>
<evidence type="ECO:0000313" key="17">
    <source>
        <dbReference type="EMBL" id="MDA0564952.1"/>
    </source>
</evidence>
<evidence type="ECO:0000256" key="10">
    <source>
        <dbReference type="ARBA" id="ARBA00022984"/>
    </source>
</evidence>
<evidence type="ECO:0000256" key="5">
    <source>
        <dbReference type="ARBA" id="ARBA00022519"/>
    </source>
</evidence>
<dbReference type="InterPro" id="IPR017790">
    <property type="entry name" value="Penicillin-binding_protein_2"/>
</dbReference>
<keyword evidence="18" id="KW-1185">Reference proteome</keyword>
<dbReference type="PANTHER" id="PTHR30627">
    <property type="entry name" value="PEPTIDOGLYCAN D,D-TRANSPEPTIDASE"/>
    <property type="match status" value="1"/>
</dbReference>
<dbReference type="GO" id="GO:0006508">
    <property type="term" value="P:proteolysis"/>
    <property type="evidence" value="ECO:0007669"/>
    <property type="project" value="UniProtKB-KW"/>
</dbReference>
<keyword evidence="4" id="KW-1003">Cell membrane</keyword>
<sequence>MRGAHTRRGVLLAQALVLVLFATLTARMWYMQVPQADHYHELALASHTQKLIVPAVRGKILDSQGRPLVRNRTELTVTADFHTLLNQPDDGAAVLRRVAEVLDVPFAELRDRVRLCGPDTGRPCWPGSPYQPIPLAEDIDPRVALQIMERKTEFPGISAQQMAVRDYPNGDMAAQMLGYLQPITQEEFEAREELRVQFSGVDQVGRDGLEYVYDDRLRGTAGTRTLAVTSQGGVNGVVEETPAKPGMHLVTSIDQKVQRITEDALKAGVERARAEGRPTDSGAAVVLDVRTGNVIAMASLPTYDPSVWQGGIDQATYDQLLSEDAGEPLTSRALQGQYPPGSTFKVSSLSAAVRNGADLNGTYSCPGSVHLGNRSWQNFEGGGHGSVSLHKAIVVSCNTVFYQFGYDTWLQDGGTSPKDDPEEIMAETARGFGFGEPTGIDLPHESSGRIPDRQWKQQYWEDTREQSCRRAEKGYPEVAEEDPGHAAYLKRAAHEHCLDGNRWRAGDAINFAIGQGDVLVTPLQLARAYAAIANGGTLYEPRVARGFLSADGTRVEELEPVKAGTLPIDDRTLEYLQRALTQVPKEGTARGAFDGFPQDEVSIAGKTGTATMTGSEDSAWFASYAPADDPQFAVVAMLPEAGTGGVAAAPVVREIYEGIYGISGSTPGEGGDKGKPKIGEPAMPGAAPPEQLPRVRPDGTVAPPTDTGDSGDSAD</sequence>
<organism evidence="17 18">
    <name type="scientific">Streptomonospora mangrovi</name>
    <dbReference type="NCBI Taxonomy" id="2883123"/>
    <lineage>
        <taxon>Bacteria</taxon>
        <taxon>Bacillati</taxon>
        <taxon>Actinomycetota</taxon>
        <taxon>Actinomycetes</taxon>
        <taxon>Streptosporangiales</taxon>
        <taxon>Nocardiopsidaceae</taxon>
        <taxon>Streptomonospora</taxon>
    </lineage>
</organism>
<accession>A0A9X3NJM0</accession>
<evidence type="ECO:0000256" key="2">
    <source>
        <dbReference type="ARBA" id="ARBA00004236"/>
    </source>
</evidence>
<dbReference type="InterPro" id="IPR050515">
    <property type="entry name" value="Beta-lactam/transpept"/>
</dbReference>
<dbReference type="GO" id="GO:0009002">
    <property type="term" value="F:serine-type D-Ala-D-Ala carboxypeptidase activity"/>
    <property type="evidence" value="ECO:0007669"/>
    <property type="project" value="UniProtKB-EC"/>
</dbReference>
<feature type="domain" description="Penicillin-binding protein dimerisation" evidence="16">
    <location>
        <begin position="53"/>
        <end position="234"/>
    </location>
</feature>
<evidence type="ECO:0000256" key="8">
    <source>
        <dbReference type="ARBA" id="ARBA00022801"/>
    </source>
</evidence>
<dbReference type="NCBIfam" id="TIGR03423">
    <property type="entry name" value="pbp2_mrdA"/>
    <property type="match status" value="1"/>
</dbReference>
<evidence type="ECO:0000256" key="11">
    <source>
        <dbReference type="ARBA" id="ARBA00022989"/>
    </source>
</evidence>
<evidence type="ECO:0000256" key="7">
    <source>
        <dbReference type="ARBA" id="ARBA00022692"/>
    </source>
</evidence>
<dbReference type="EMBL" id="JAJAQC010000016">
    <property type="protein sequence ID" value="MDA0564952.1"/>
    <property type="molecule type" value="Genomic_DNA"/>
</dbReference>
<dbReference type="Proteomes" id="UP001140076">
    <property type="component" value="Unassembled WGS sequence"/>
</dbReference>
<evidence type="ECO:0000256" key="1">
    <source>
        <dbReference type="ARBA" id="ARBA00004167"/>
    </source>
</evidence>
<keyword evidence="7" id="KW-0812">Transmembrane</keyword>
<keyword evidence="8 17" id="KW-0378">Hydrolase</keyword>
<dbReference type="GO" id="GO:0008360">
    <property type="term" value="P:regulation of cell shape"/>
    <property type="evidence" value="ECO:0007669"/>
    <property type="project" value="UniProtKB-KW"/>
</dbReference>
<dbReference type="InterPro" id="IPR001460">
    <property type="entry name" value="PCN-bd_Tpept"/>
</dbReference>
<dbReference type="InterPro" id="IPR005311">
    <property type="entry name" value="PBP_dimer"/>
</dbReference>
<keyword evidence="10" id="KW-0573">Peptidoglycan synthesis</keyword>
<keyword evidence="11" id="KW-1133">Transmembrane helix</keyword>
<evidence type="ECO:0000256" key="12">
    <source>
        <dbReference type="ARBA" id="ARBA00023136"/>
    </source>
</evidence>
<keyword evidence="13" id="KW-0961">Cell wall biogenesis/degradation</keyword>
<dbReference type="EC" id="3.4.16.4" evidence="17"/>
<evidence type="ECO:0000259" key="16">
    <source>
        <dbReference type="Pfam" id="PF03717"/>
    </source>
</evidence>
<evidence type="ECO:0000256" key="13">
    <source>
        <dbReference type="ARBA" id="ARBA00023316"/>
    </source>
</evidence>
<dbReference type="SUPFAM" id="SSF56519">
    <property type="entry name" value="Penicillin binding protein dimerisation domain"/>
    <property type="match status" value="1"/>
</dbReference>
<name>A0A9X3NJM0_9ACTN</name>
<dbReference type="GO" id="GO:0005886">
    <property type="term" value="C:plasma membrane"/>
    <property type="evidence" value="ECO:0007669"/>
    <property type="project" value="UniProtKB-SubCell"/>
</dbReference>
<evidence type="ECO:0000259" key="15">
    <source>
        <dbReference type="Pfam" id="PF00905"/>
    </source>
</evidence>
<feature type="domain" description="Penicillin-binding protein transpeptidase" evidence="15">
    <location>
        <begin position="282"/>
        <end position="657"/>
    </location>
</feature>
<dbReference type="Pfam" id="PF03717">
    <property type="entry name" value="PBP_dimer"/>
    <property type="match status" value="1"/>
</dbReference>
<comment type="similarity">
    <text evidence="3">Belongs to the transpeptidase family.</text>
</comment>
<protein>
    <submittedName>
        <fullName evidence="17">Penicillin-binding protein 2</fullName>
        <ecNumber evidence="17">3.4.16.4</ecNumber>
    </submittedName>
</protein>
<keyword evidence="12" id="KW-0472">Membrane</keyword>
<dbReference type="GO" id="GO:0071555">
    <property type="term" value="P:cell wall organization"/>
    <property type="evidence" value="ECO:0007669"/>
    <property type="project" value="UniProtKB-KW"/>
</dbReference>
<keyword evidence="5" id="KW-0997">Cell inner membrane</keyword>
<dbReference type="PANTHER" id="PTHR30627:SF2">
    <property type="entry name" value="PEPTIDOGLYCAN D,D-TRANSPEPTIDASE MRDA"/>
    <property type="match status" value="1"/>
</dbReference>
<evidence type="ECO:0000256" key="6">
    <source>
        <dbReference type="ARBA" id="ARBA00022670"/>
    </source>
</evidence>
<dbReference type="InterPro" id="IPR012338">
    <property type="entry name" value="Beta-lactam/transpept-like"/>
</dbReference>
<dbReference type="GO" id="GO:0071972">
    <property type="term" value="F:peptidoglycan L,D-transpeptidase activity"/>
    <property type="evidence" value="ECO:0007669"/>
    <property type="project" value="TreeGrafter"/>
</dbReference>
<dbReference type="Pfam" id="PF00905">
    <property type="entry name" value="Transpeptidase"/>
    <property type="match status" value="1"/>
</dbReference>
<keyword evidence="6" id="KW-0645">Protease</keyword>
<dbReference type="InterPro" id="IPR036138">
    <property type="entry name" value="PBP_dimer_sf"/>
</dbReference>
<evidence type="ECO:0000256" key="9">
    <source>
        <dbReference type="ARBA" id="ARBA00022960"/>
    </source>
</evidence>
<comment type="subcellular location">
    <subcellularLocation>
        <location evidence="2">Cell membrane</location>
    </subcellularLocation>
    <subcellularLocation>
        <location evidence="1">Membrane</location>
        <topology evidence="1">Single-pass membrane protein</topology>
    </subcellularLocation>
</comment>
<comment type="caution">
    <text evidence="17">The sequence shown here is derived from an EMBL/GenBank/DDBJ whole genome shotgun (WGS) entry which is preliminary data.</text>
</comment>
<reference evidence="17" key="1">
    <citation type="submission" date="2021-10" db="EMBL/GenBank/DDBJ databases">
        <title>Streptomonospora sp. nov., isolated from mangrove soil.</title>
        <authorList>
            <person name="Chen X."/>
            <person name="Ge X."/>
            <person name="Liu W."/>
        </authorList>
    </citation>
    <scope>NUCLEOTIDE SEQUENCE</scope>
    <source>
        <strain evidence="17">S1-112</strain>
    </source>
</reference>
<feature type="region of interest" description="Disordered" evidence="14">
    <location>
        <begin position="661"/>
        <end position="715"/>
    </location>
</feature>